<evidence type="ECO:0000259" key="1">
    <source>
        <dbReference type="Pfam" id="PF08156"/>
    </source>
</evidence>
<accession>H1V6V6</accession>
<dbReference type="EMBL" id="CACQ02001768">
    <property type="protein sequence ID" value="CCF35958.1"/>
    <property type="molecule type" value="Genomic_DNA"/>
</dbReference>
<dbReference type="STRING" id="759273.H1V6V6"/>
<dbReference type="InterPro" id="IPR012974">
    <property type="entry name" value="NOP58/56_N"/>
</dbReference>
<dbReference type="Pfam" id="PF08156">
    <property type="entry name" value="NOP5NT"/>
    <property type="match status" value="1"/>
</dbReference>
<feature type="non-terminal residue" evidence="2">
    <location>
        <position position="109"/>
    </location>
</feature>
<gene>
    <name evidence="2" type="ORF">CH063_01408</name>
</gene>
<dbReference type="GO" id="GO:0031428">
    <property type="term" value="C:box C/D methylation guide snoRNP complex"/>
    <property type="evidence" value="ECO:0007669"/>
    <property type="project" value="InterPro"/>
</dbReference>
<feature type="domain" description="Nucleolar protein 58/56 N-terminal" evidence="1">
    <location>
        <begin position="4"/>
        <end position="67"/>
    </location>
</feature>
<dbReference type="Proteomes" id="UP000007174">
    <property type="component" value="Unassembled WGS sequence"/>
</dbReference>
<dbReference type="HOGENOM" id="CLU_2190139_0_0_1"/>
<organism evidence="2 3">
    <name type="scientific">Colletotrichum higginsianum (strain IMI 349063)</name>
    <name type="common">Crucifer anthracnose fungus</name>
    <dbReference type="NCBI Taxonomy" id="759273"/>
    <lineage>
        <taxon>Eukaryota</taxon>
        <taxon>Fungi</taxon>
        <taxon>Dikarya</taxon>
        <taxon>Ascomycota</taxon>
        <taxon>Pezizomycotina</taxon>
        <taxon>Sordariomycetes</taxon>
        <taxon>Hypocreomycetidae</taxon>
        <taxon>Glomerellales</taxon>
        <taxon>Glomerellaceae</taxon>
        <taxon>Colletotrichum</taxon>
        <taxon>Colletotrichum destructivum species complex</taxon>
    </lineage>
</organism>
<dbReference type="InterPro" id="IPR045056">
    <property type="entry name" value="Nop56/Nop58"/>
</dbReference>
<evidence type="ECO:0000313" key="3">
    <source>
        <dbReference type="Proteomes" id="UP000007174"/>
    </source>
</evidence>
<name>H1V6V6_COLHI</name>
<evidence type="ECO:0000313" key="2">
    <source>
        <dbReference type="EMBL" id="CCF35958.1"/>
    </source>
</evidence>
<dbReference type="PANTHER" id="PTHR10894:SF1">
    <property type="entry name" value="NUCLEOLAR PROTEIN 58"/>
    <property type="match status" value="1"/>
</dbReference>
<proteinExistence type="predicted"/>
<dbReference type="AlphaFoldDB" id="H1V6V6"/>
<reference evidence="3" key="1">
    <citation type="journal article" date="2012" name="Nat. Genet.">
        <title>Lifestyle transitions in plant pathogenic Colletotrichum fungi deciphered by genome and transcriptome analyses.</title>
        <authorList>
            <person name="O'Connell R.J."/>
            <person name="Thon M.R."/>
            <person name="Hacquard S."/>
            <person name="Amyotte S.G."/>
            <person name="Kleemann J."/>
            <person name="Torres M.F."/>
            <person name="Damm U."/>
            <person name="Buiate E.A."/>
            <person name="Epstein L."/>
            <person name="Alkan N."/>
            <person name="Altmueller J."/>
            <person name="Alvarado-Balderrama L."/>
            <person name="Bauser C.A."/>
            <person name="Becker C."/>
            <person name="Birren B.W."/>
            <person name="Chen Z."/>
            <person name="Choi J."/>
            <person name="Crouch J.A."/>
            <person name="Duvick J.P."/>
            <person name="Farman M.A."/>
            <person name="Gan P."/>
            <person name="Heiman D."/>
            <person name="Henrissat B."/>
            <person name="Howard R.J."/>
            <person name="Kabbage M."/>
            <person name="Koch C."/>
            <person name="Kracher B."/>
            <person name="Kubo Y."/>
            <person name="Law A.D."/>
            <person name="Lebrun M.-H."/>
            <person name="Lee Y.-H."/>
            <person name="Miyara I."/>
            <person name="Moore N."/>
            <person name="Neumann U."/>
            <person name="Nordstroem K."/>
            <person name="Panaccione D.G."/>
            <person name="Panstruga R."/>
            <person name="Place M."/>
            <person name="Proctor R.H."/>
            <person name="Prusky D."/>
            <person name="Rech G."/>
            <person name="Reinhardt R."/>
            <person name="Rollins J.A."/>
            <person name="Rounsley S."/>
            <person name="Schardl C.L."/>
            <person name="Schwartz D.C."/>
            <person name="Shenoy N."/>
            <person name="Shirasu K."/>
            <person name="Sikhakolli U.R."/>
            <person name="Stueber K."/>
            <person name="Sukno S.A."/>
            <person name="Sweigard J.A."/>
            <person name="Takano Y."/>
            <person name="Takahara H."/>
            <person name="Trail F."/>
            <person name="van der Does H.C."/>
            <person name="Voll L.M."/>
            <person name="Will I."/>
            <person name="Young S."/>
            <person name="Zeng Q."/>
            <person name="Zhang J."/>
            <person name="Zhou S."/>
            <person name="Dickman M.B."/>
            <person name="Schulze-Lefert P."/>
            <person name="Ver Loren van Themaat E."/>
            <person name="Ma L.-J."/>
            <person name="Vaillancourt L.J."/>
        </authorList>
    </citation>
    <scope>NUCLEOTIDE SEQUENCE [LARGE SCALE GENOMIC DNA]</scope>
    <source>
        <strain evidence="3">IMI 349063</strain>
    </source>
</reference>
<dbReference type="VEuPathDB" id="FungiDB:CH63R_10922"/>
<dbReference type="GO" id="GO:0032040">
    <property type="term" value="C:small-subunit processome"/>
    <property type="evidence" value="ECO:0007669"/>
    <property type="project" value="InterPro"/>
</dbReference>
<protein>
    <recommendedName>
        <fullName evidence="1">Nucleolar protein 58/56 N-terminal domain-containing protein</fullName>
    </recommendedName>
</protein>
<dbReference type="PANTHER" id="PTHR10894">
    <property type="entry name" value="NUCLEOLAR PROTEIN 5 NUCLEOLAR PROTEIN NOP5 NOP58"/>
    <property type="match status" value="1"/>
</dbReference>
<dbReference type="GO" id="GO:0030515">
    <property type="term" value="F:snoRNA binding"/>
    <property type="evidence" value="ECO:0007669"/>
    <property type="project" value="InterPro"/>
</dbReference>
<sequence length="109" mass="11643">MSLFVLAETPAGYGLFKAADKKLLKRDELSSGPTSSEKINEMLKLKSFVKFESSAIAVEEAAGLKEGRVPPLLASLLNEIKDEKKATIAVADLKLGTAIGKLPDLNIQA</sequence>
<dbReference type="eggNOG" id="KOG2572">
    <property type="taxonomic scope" value="Eukaryota"/>
</dbReference>